<evidence type="ECO:0000256" key="1">
    <source>
        <dbReference type="SAM" id="Phobius"/>
    </source>
</evidence>
<keyword evidence="1" id="KW-0472">Membrane</keyword>
<proteinExistence type="predicted"/>
<accession>A0A7V9WPZ4</accession>
<dbReference type="AlphaFoldDB" id="A0A7V9WPZ4"/>
<dbReference type="RefSeq" id="WP_181459439.1">
    <property type="nucleotide sequence ID" value="NZ_JACEGE010000002.1"/>
</dbReference>
<sequence>MNNRTILDVNPKKSRNLLKMFSLLFFTVLLVGVGGAAYYKYQEGSLEGTWKANSVKGTYEKDITNDLKLLDRQLGTTVENSISKPQLKMTVKKDKVEMTYYLTVNRDLLSQQILDYYKNEMNKILKDSDVSLNELDPEVKTAIEQSTPTKTAIQKQLDEEFMKRAYAVNGEYDKATGVISTQIASGKVNRFLNRVTFDSLNKKSKMFISQGKEVNLKYNKTDKKVVLTNQKDKMVFTK</sequence>
<evidence type="ECO:0000313" key="3">
    <source>
        <dbReference type="Proteomes" id="UP000524462"/>
    </source>
</evidence>
<organism evidence="2 3">
    <name type="scientific">Streptococcus porcinus</name>
    <dbReference type="NCBI Taxonomy" id="1340"/>
    <lineage>
        <taxon>Bacteria</taxon>
        <taxon>Bacillati</taxon>
        <taxon>Bacillota</taxon>
        <taxon>Bacilli</taxon>
        <taxon>Lactobacillales</taxon>
        <taxon>Streptococcaceae</taxon>
        <taxon>Streptococcus</taxon>
    </lineage>
</organism>
<feature type="transmembrane region" description="Helical" evidence="1">
    <location>
        <begin position="21"/>
        <end position="39"/>
    </location>
</feature>
<evidence type="ECO:0000313" key="2">
    <source>
        <dbReference type="EMBL" id="MBA2794953.1"/>
    </source>
</evidence>
<name>A0A7V9WPZ4_STRPO</name>
<keyword evidence="1" id="KW-0812">Transmembrane</keyword>
<reference evidence="2 3" key="1">
    <citation type="submission" date="2020-07" db="EMBL/GenBank/DDBJ databases">
        <title>Molecular and genomic characterization of Streptococcus porcinus isolated from diseased swine in Brazil.</title>
        <authorList>
            <person name="Moreno L.Z."/>
            <person name="Matajira C.E.C."/>
            <person name="Poor A.P."/>
            <person name="Dutra M.C."/>
            <person name="Moreno A.M."/>
        </authorList>
    </citation>
    <scope>NUCLEOTIDE SEQUENCE [LARGE SCALE GENOMIC DNA]</scope>
    <source>
        <strain evidence="2 3">SP0816-2</strain>
    </source>
</reference>
<comment type="caution">
    <text evidence="2">The sequence shown here is derived from an EMBL/GenBank/DDBJ whole genome shotgun (WGS) entry which is preliminary data.</text>
</comment>
<gene>
    <name evidence="2" type="ORF">H1B29_00375</name>
</gene>
<dbReference type="Proteomes" id="UP000524462">
    <property type="component" value="Unassembled WGS sequence"/>
</dbReference>
<dbReference type="EMBL" id="JACEGE010000002">
    <property type="protein sequence ID" value="MBA2794953.1"/>
    <property type="molecule type" value="Genomic_DNA"/>
</dbReference>
<protein>
    <submittedName>
        <fullName evidence="2">Uncharacterized protein</fullName>
    </submittedName>
</protein>
<keyword evidence="1" id="KW-1133">Transmembrane helix</keyword>